<dbReference type="NCBIfam" id="TIGR01746">
    <property type="entry name" value="Thioester-redct"/>
    <property type="match status" value="1"/>
</dbReference>
<dbReference type="CDD" id="cd05235">
    <property type="entry name" value="SDR_e1"/>
    <property type="match status" value="1"/>
</dbReference>
<dbReference type="InterPro" id="IPR013120">
    <property type="entry name" value="FAR_NAD-bd"/>
</dbReference>
<dbReference type="RefSeq" id="WP_093605567.1">
    <property type="nucleotide sequence ID" value="NZ_FOYL01000017.1"/>
</dbReference>
<evidence type="ECO:0000313" key="4">
    <source>
        <dbReference type="EMBL" id="SFR29123.1"/>
    </source>
</evidence>
<dbReference type="FunFam" id="3.40.50.980:FF:000001">
    <property type="entry name" value="Non-ribosomal peptide synthetase"/>
    <property type="match status" value="1"/>
</dbReference>
<dbReference type="Pfam" id="PF00550">
    <property type="entry name" value="PP-binding"/>
    <property type="match status" value="1"/>
</dbReference>
<dbReference type="InterPro" id="IPR025110">
    <property type="entry name" value="AMP-bd_C"/>
</dbReference>
<dbReference type="Pfam" id="PF00501">
    <property type="entry name" value="AMP-binding"/>
    <property type="match status" value="1"/>
</dbReference>
<evidence type="ECO:0000256" key="1">
    <source>
        <dbReference type="ARBA" id="ARBA00022450"/>
    </source>
</evidence>
<dbReference type="STRING" id="84724.SAMN04488564_11747"/>
<dbReference type="PROSITE" id="PS50075">
    <property type="entry name" value="CARRIER"/>
    <property type="match status" value="1"/>
</dbReference>
<keyword evidence="1" id="KW-0596">Phosphopantetheine</keyword>
<dbReference type="InterPro" id="IPR009081">
    <property type="entry name" value="PP-bd_ACP"/>
</dbReference>
<name>A0A1I6FGQ1_9PSEU</name>
<dbReference type="SUPFAM" id="SSF56801">
    <property type="entry name" value="Acetyl-CoA synthetase-like"/>
    <property type="match status" value="1"/>
</dbReference>
<feature type="domain" description="Carrier" evidence="3">
    <location>
        <begin position="500"/>
        <end position="575"/>
    </location>
</feature>
<reference evidence="5" key="1">
    <citation type="submission" date="2016-10" db="EMBL/GenBank/DDBJ databases">
        <authorList>
            <person name="Varghese N."/>
            <person name="Submissions S."/>
        </authorList>
    </citation>
    <scope>NUCLEOTIDE SEQUENCE [LARGE SCALE GENOMIC DNA]</scope>
    <source>
        <strain evidence="5">DSM 44232</strain>
    </source>
</reference>
<dbReference type="Pfam" id="PF13193">
    <property type="entry name" value="AMP-binding_C"/>
    <property type="match status" value="1"/>
</dbReference>
<dbReference type="Pfam" id="PF07993">
    <property type="entry name" value="NAD_binding_4"/>
    <property type="match status" value="1"/>
</dbReference>
<keyword evidence="5" id="KW-1185">Reference proteome</keyword>
<dbReference type="PANTHER" id="PTHR44845">
    <property type="entry name" value="CARRIER DOMAIN-CONTAINING PROTEIN"/>
    <property type="match status" value="1"/>
</dbReference>
<dbReference type="InterPro" id="IPR036736">
    <property type="entry name" value="ACP-like_sf"/>
</dbReference>
<dbReference type="EMBL" id="FOYL01000017">
    <property type="protein sequence ID" value="SFR29123.1"/>
    <property type="molecule type" value="Genomic_DNA"/>
</dbReference>
<dbReference type="SUPFAM" id="SSF51735">
    <property type="entry name" value="NAD(P)-binding Rossmann-fold domains"/>
    <property type="match status" value="1"/>
</dbReference>
<dbReference type="Proteomes" id="UP000198583">
    <property type="component" value="Unassembled WGS sequence"/>
</dbReference>
<dbReference type="NCBIfam" id="TIGR01733">
    <property type="entry name" value="AA-adenyl-dom"/>
    <property type="match status" value="1"/>
</dbReference>
<dbReference type="FunFam" id="3.40.50.12780:FF:000012">
    <property type="entry name" value="Non-ribosomal peptide synthetase"/>
    <property type="match status" value="1"/>
</dbReference>
<dbReference type="OrthoDB" id="2472181at2"/>
<dbReference type="PANTHER" id="PTHR44845:SF6">
    <property type="entry name" value="BETA-ALANINE-ACTIVATING ENZYME"/>
    <property type="match status" value="1"/>
</dbReference>
<dbReference type="Gene3D" id="3.30.300.30">
    <property type="match status" value="1"/>
</dbReference>
<dbReference type="PROSITE" id="PS00455">
    <property type="entry name" value="AMP_BINDING"/>
    <property type="match status" value="1"/>
</dbReference>
<organism evidence="4 5">
    <name type="scientific">Lentzea waywayandensis</name>
    <dbReference type="NCBI Taxonomy" id="84724"/>
    <lineage>
        <taxon>Bacteria</taxon>
        <taxon>Bacillati</taxon>
        <taxon>Actinomycetota</taxon>
        <taxon>Actinomycetes</taxon>
        <taxon>Pseudonocardiales</taxon>
        <taxon>Pseudonocardiaceae</taxon>
        <taxon>Lentzea</taxon>
    </lineage>
</organism>
<protein>
    <submittedName>
        <fullName evidence="4">Amino acid adenylation domain-containing protein/thioester reductase domain-containing protein</fullName>
    </submittedName>
</protein>
<dbReference type="AlphaFoldDB" id="A0A1I6FGQ1"/>
<dbReference type="InterPro" id="IPR036291">
    <property type="entry name" value="NAD(P)-bd_dom_sf"/>
</dbReference>
<dbReference type="Gene3D" id="1.10.1200.10">
    <property type="entry name" value="ACP-like"/>
    <property type="match status" value="1"/>
</dbReference>
<accession>A0A1I6FGQ1</accession>
<keyword evidence="2" id="KW-0597">Phosphoprotein</keyword>
<dbReference type="InterPro" id="IPR045851">
    <property type="entry name" value="AMP-bd_C_sf"/>
</dbReference>
<gene>
    <name evidence="4" type="ORF">SAMN04488564_11747</name>
</gene>
<dbReference type="Gene3D" id="2.30.38.10">
    <property type="entry name" value="Luciferase, Domain 3"/>
    <property type="match status" value="1"/>
</dbReference>
<dbReference type="Gene3D" id="3.40.50.720">
    <property type="entry name" value="NAD(P)-binding Rossmann-like Domain"/>
    <property type="match status" value="1"/>
</dbReference>
<dbReference type="InterPro" id="IPR020845">
    <property type="entry name" value="AMP-binding_CS"/>
</dbReference>
<evidence type="ECO:0000256" key="2">
    <source>
        <dbReference type="ARBA" id="ARBA00022553"/>
    </source>
</evidence>
<sequence>MSDTDARLLHRLVEQQADRTPQACAVTHLGADLTYAELDAWANRLADRLREAGVGVETKVAVIAERCAETVVALLAVLKAGGVYVPIDPANPPRRFHYLMTDSGASVLITPEVLRGAAPEGEWTTVLSDAEHLVGRPAGRRDSGVRPDNAAYVIYTSGSTGEPKGVTVAHHQIAHTTLAHHDFGRQPPACFLMPISFSFDASAVGLYWTLATGGQVVLPSPEEHRDPRKLRDLIAKHQVTHLDCTPSLYSLIHADDAGPLGSLRCVIVGGEACPKSLVDRHYGMLPDCQLINNYGPTELTVWATTALLDPAADAVPIGLPIPGSGVHLLDEAGQPVSAGEVGELSIGGVNVARGYHNRPGLTGERFLPDPWAVGGRMYRTGDRARLLPDGQLEYCGRVDHQVKVRGYRIELAEVEHALTTHPAVAEAVADVREVGESRNLVAWVAGEVDAGELRAHLAEIVPAHMVPSALVVLDVLPRNVAGKIDRAQLPEPPRSGGTGREMTALETEVAELVSEMLGVESAGVLEPFFELGANSLHLARLALALWSRFGVSVPMHQLFEVPHVAGVTRMVEAAKRSAAAQQTGDLAEVLVETVLDESIRPAAGLPDGSWTAPSHVLLTGATGYLGAFLVKELVDRTDATVWCLVRAESVAAGKERIRDVMSQYLIWDDAYEDRIVAVVGDLAEPLLGLGEDGFAKLGEMIDSIYHVGALVNFVYPYSALKPANVDSVVDVLRLAVTGRRKAVHYISSIDTFLHTGLNRPYMEDEELVPAEVPEAYSRSKWAGDHLVRIGRDRGIPVVLYRPGMMISHTETGATQTSDYLLLQIKGLLEFGVVPSMDYLFDAIPIDYAAEAIAHISLQDKSFGRNFHLWNQNPVPLVEVYGWVRSFGYDFEIVPLETAVQHLVTLGPDNPLFPLLPLLFEERSTSVLPAFTREVLAETDLYAECANTLEALRDIGVECPLMTAELAHKCFSYMVDIGFLPTPDVQRARLRDKTEMPGTSEVAR</sequence>
<proteinExistence type="predicted"/>
<dbReference type="InterPro" id="IPR000873">
    <property type="entry name" value="AMP-dep_synth/lig_dom"/>
</dbReference>
<dbReference type="InterPro" id="IPR010071">
    <property type="entry name" value="AA_adenyl_dom"/>
</dbReference>
<evidence type="ECO:0000313" key="5">
    <source>
        <dbReference type="Proteomes" id="UP000198583"/>
    </source>
</evidence>
<dbReference type="Gene3D" id="3.40.50.980">
    <property type="match status" value="2"/>
</dbReference>
<dbReference type="SUPFAM" id="SSF47336">
    <property type="entry name" value="ACP-like"/>
    <property type="match status" value="1"/>
</dbReference>
<dbReference type="InterPro" id="IPR010080">
    <property type="entry name" value="Thioester_reductase-like_dom"/>
</dbReference>
<dbReference type="CDD" id="cd05930">
    <property type="entry name" value="A_NRPS"/>
    <property type="match status" value="1"/>
</dbReference>
<evidence type="ECO:0000259" key="3">
    <source>
        <dbReference type="PROSITE" id="PS50075"/>
    </source>
</evidence>